<feature type="chain" id="PRO_5005893644" evidence="2">
    <location>
        <begin position="19"/>
        <end position="222"/>
    </location>
</feature>
<dbReference type="WBParaSite" id="SPAL_0000026100.1">
    <property type="protein sequence ID" value="SPAL_0000026100.1"/>
    <property type="gene ID" value="SPAL_0000026100"/>
</dbReference>
<proteinExistence type="predicted"/>
<evidence type="ECO:0000313" key="4">
    <source>
        <dbReference type="WBParaSite" id="SPAL_0000026100.1"/>
    </source>
</evidence>
<keyword evidence="1" id="KW-1133">Transmembrane helix</keyword>
<dbReference type="Proteomes" id="UP000046392">
    <property type="component" value="Unplaced"/>
</dbReference>
<dbReference type="AlphaFoldDB" id="A0A0N5B2F4"/>
<protein>
    <submittedName>
        <fullName evidence="4">Activin_recp domain-containing protein</fullName>
    </submittedName>
</protein>
<name>A0A0N5B2F4_STREA</name>
<keyword evidence="1" id="KW-0472">Membrane</keyword>
<accession>A0A0N5B2F4</accession>
<evidence type="ECO:0000256" key="2">
    <source>
        <dbReference type="SAM" id="SignalP"/>
    </source>
</evidence>
<keyword evidence="1" id="KW-0812">Transmembrane</keyword>
<organism evidence="3 4">
    <name type="scientific">Strongyloides papillosus</name>
    <name type="common">Intestinal threadworm</name>
    <dbReference type="NCBI Taxonomy" id="174720"/>
    <lineage>
        <taxon>Eukaryota</taxon>
        <taxon>Metazoa</taxon>
        <taxon>Ecdysozoa</taxon>
        <taxon>Nematoda</taxon>
        <taxon>Chromadorea</taxon>
        <taxon>Rhabditida</taxon>
        <taxon>Tylenchina</taxon>
        <taxon>Panagrolaimomorpha</taxon>
        <taxon>Strongyloidoidea</taxon>
        <taxon>Strongyloididae</taxon>
        <taxon>Strongyloides</taxon>
    </lineage>
</organism>
<keyword evidence="2" id="KW-0732">Signal</keyword>
<feature type="transmembrane region" description="Helical" evidence="1">
    <location>
        <begin position="203"/>
        <end position="221"/>
    </location>
</feature>
<evidence type="ECO:0000313" key="3">
    <source>
        <dbReference type="Proteomes" id="UP000046392"/>
    </source>
</evidence>
<evidence type="ECO:0000256" key="1">
    <source>
        <dbReference type="SAM" id="Phobius"/>
    </source>
</evidence>
<feature type="signal peptide" evidence="2">
    <location>
        <begin position="1"/>
        <end position="18"/>
    </location>
</feature>
<sequence length="222" mass="25732">MKYYHSLLLLLFLKVINCKFMQEGSYNFYFGSSEYDDSIPLKCNCTKGSNKSGCDSNGICIVDDKRNAACLMLYSPERGIHYGCANKKLSEDSCTFKTTKLNNKALVCACSRGNFCNFYKWPNYSSLLEKFKNNPDFIENMKPKSHSLNHIDSKHHHNHSTHNTSYHKHLIHNSDIKVNKTLYAEKIMKKYQDMNSNSAYAKILLYTYIQTVIFYIIVYSII</sequence>
<reference evidence="4" key="1">
    <citation type="submission" date="2017-02" db="UniProtKB">
        <authorList>
            <consortium name="WormBaseParasite"/>
        </authorList>
    </citation>
    <scope>IDENTIFICATION</scope>
</reference>
<keyword evidence="3" id="KW-1185">Reference proteome</keyword>